<dbReference type="Proteomes" id="UP000694941">
    <property type="component" value="Unplaced"/>
</dbReference>
<dbReference type="RefSeq" id="XP_013784641.1">
    <property type="nucleotide sequence ID" value="XM_013929187.2"/>
</dbReference>
<sequence length="210" mass="22335">MNHGCQNRDSGASMMSIMNPHTPHGGSGGPLVRMQSQILPPHHGGPHHHHQLPTSGSTGGRSCAGCGGKILDRFLLHALDRYWHTGCLKCSCCQATLADIGSSCFTKAGMILCKNDYIRMFGHSGACSACGQVIPANEFVMKTQGNVYHLKCFACVKCHNQLNPGDRYNLVNGNVLCEQDCLKILKGGSTGTGGTTRKGKVRANSAIKAV</sequence>
<dbReference type="PANTHER" id="PTHR45787:SF13">
    <property type="entry name" value="LD11652P"/>
    <property type="match status" value="1"/>
</dbReference>
<evidence type="ECO:0000256" key="2">
    <source>
        <dbReference type="ARBA" id="ARBA00022737"/>
    </source>
</evidence>
<evidence type="ECO:0000259" key="7">
    <source>
        <dbReference type="PROSITE" id="PS50023"/>
    </source>
</evidence>
<evidence type="ECO:0000256" key="5">
    <source>
        <dbReference type="PROSITE-ProRule" id="PRU00125"/>
    </source>
</evidence>
<name>A0ABM1BLX3_LIMPO</name>
<evidence type="ECO:0000256" key="4">
    <source>
        <dbReference type="ARBA" id="ARBA00023038"/>
    </source>
</evidence>
<evidence type="ECO:0000313" key="8">
    <source>
        <dbReference type="Proteomes" id="UP000694941"/>
    </source>
</evidence>
<gene>
    <name evidence="9" type="primary">LOC106468744</name>
</gene>
<dbReference type="PANTHER" id="PTHR45787">
    <property type="entry name" value="LD11652P"/>
    <property type="match status" value="1"/>
</dbReference>
<keyword evidence="1 5" id="KW-0479">Metal-binding</keyword>
<dbReference type="Pfam" id="PF00412">
    <property type="entry name" value="LIM"/>
    <property type="match status" value="2"/>
</dbReference>
<proteinExistence type="predicted"/>
<evidence type="ECO:0000256" key="3">
    <source>
        <dbReference type="ARBA" id="ARBA00022833"/>
    </source>
</evidence>
<evidence type="ECO:0000256" key="1">
    <source>
        <dbReference type="ARBA" id="ARBA00022723"/>
    </source>
</evidence>
<dbReference type="Gene3D" id="2.10.110.10">
    <property type="entry name" value="Cysteine Rich Protein"/>
    <property type="match status" value="2"/>
</dbReference>
<dbReference type="SMART" id="SM00132">
    <property type="entry name" value="LIM"/>
    <property type="match status" value="2"/>
</dbReference>
<dbReference type="InterPro" id="IPR050945">
    <property type="entry name" value="LMO_RBTN_TF"/>
</dbReference>
<dbReference type="PROSITE" id="PS50023">
    <property type="entry name" value="LIM_DOMAIN_2"/>
    <property type="match status" value="2"/>
</dbReference>
<keyword evidence="2" id="KW-0677">Repeat</keyword>
<keyword evidence="3 5" id="KW-0862">Zinc</keyword>
<dbReference type="PROSITE" id="PS00478">
    <property type="entry name" value="LIM_DOMAIN_1"/>
    <property type="match status" value="1"/>
</dbReference>
<keyword evidence="8" id="KW-1185">Reference proteome</keyword>
<reference evidence="9" key="1">
    <citation type="submission" date="2025-08" db="UniProtKB">
        <authorList>
            <consortium name="RefSeq"/>
        </authorList>
    </citation>
    <scope>IDENTIFICATION</scope>
    <source>
        <tissue evidence="9">Muscle</tissue>
    </source>
</reference>
<dbReference type="GeneID" id="106468744"/>
<keyword evidence="4 5" id="KW-0440">LIM domain</keyword>
<feature type="domain" description="LIM zinc-binding" evidence="7">
    <location>
        <begin position="61"/>
        <end position="123"/>
    </location>
</feature>
<feature type="region of interest" description="Disordered" evidence="6">
    <location>
        <begin position="1"/>
        <end position="30"/>
    </location>
</feature>
<protein>
    <submittedName>
        <fullName evidence="9">LIM domain transcription factor LMO4-like</fullName>
    </submittedName>
</protein>
<feature type="compositionally biased region" description="Polar residues" evidence="6">
    <location>
        <begin position="1"/>
        <end position="10"/>
    </location>
</feature>
<feature type="domain" description="LIM zinc-binding" evidence="7">
    <location>
        <begin position="125"/>
        <end position="187"/>
    </location>
</feature>
<dbReference type="InterPro" id="IPR001781">
    <property type="entry name" value="Znf_LIM"/>
</dbReference>
<evidence type="ECO:0000313" key="9">
    <source>
        <dbReference type="RefSeq" id="XP_013784641.1"/>
    </source>
</evidence>
<dbReference type="SUPFAM" id="SSF57716">
    <property type="entry name" value="Glucocorticoid receptor-like (DNA-binding domain)"/>
    <property type="match status" value="4"/>
</dbReference>
<evidence type="ECO:0000256" key="6">
    <source>
        <dbReference type="SAM" id="MobiDB-lite"/>
    </source>
</evidence>
<accession>A0ABM1BLX3</accession>
<dbReference type="CDD" id="cd09386">
    <property type="entry name" value="LIM1_LMO4"/>
    <property type="match status" value="1"/>
</dbReference>
<organism evidence="8 9">
    <name type="scientific">Limulus polyphemus</name>
    <name type="common">Atlantic horseshoe crab</name>
    <dbReference type="NCBI Taxonomy" id="6850"/>
    <lineage>
        <taxon>Eukaryota</taxon>
        <taxon>Metazoa</taxon>
        <taxon>Ecdysozoa</taxon>
        <taxon>Arthropoda</taxon>
        <taxon>Chelicerata</taxon>
        <taxon>Merostomata</taxon>
        <taxon>Xiphosura</taxon>
        <taxon>Limulidae</taxon>
        <taxon>Limulus</taxon>
    </lineage>
</organism>